<keyword evidence="3" id="KW-1185">Reference proteome</keyword>
<dbReference type="EMBL" id="JABSTU010000001">
    <property type="protein sequence ID" value="KAH8039866.1"/>
    <property type="molecule type" value="Genomic_DNA"/>
</dbReference>
<proteinExistence type="predicted"/>
<protein>
    <recommendedName>
        <fullName evidence="1">DUF4461 domain-containing protein</fullName>
    </recommendedName>
</protein>
<name>A0A9J6EZH8_RHIMP</name>
<evidence type="ECO:0000313" key="2">
    <source>
        <dbReference type="EMBL" id="KAH8039866.1"/>
    </source>
</evidence>
<evidence type="ECO:0000259" key="1">
    <source>
        <dbReference type="Pfam" id="PF14688"/>
    </source>
</evidence>
<reference evidence="2" key="1">
    <citation type="journal article" date="2020" name="Cell">
        <title>Large-Scale Comparative Analyses of Tick Genomes Elucidate Their Genetic Diversity and Vector Capacities.</title>
        <authorList>
            <consortium name="Tick Genome and Microbiome Consortium (TIGMIC)"/>
            <person name="Jia N."/>
            <person name="Wang J."/>
            <person name="Shi W."/>
            <person name="Du L."/>
            <person name="Sun Y."/>
            <person name="Zhan W."/>
            <person name="Jiang J.F."/>
            <person name="Wang Q."/>
            <person name="Zhang B."/>
            <person name="Ji P."/>
            <person name="Bell-Sakyi L."/>
            <person name="Cui X.M."/>
            <person name="Yuan T.T."/>
            <person name="Jiang B.G."/>
            <person name="Yang W.F."/>
            <person name="Lam T.T."/>
            <person name="Chang Q.C."/>
            <person name="Ding S.J."/>
            <person name="Wang X.J."/>
            <person name="Zhu J.G."/>
            <person name="Ruan X.D."/>
            <person name="Zhao L."/>
            <person name="Wei J.T."/>
            <person name="Ye R.Z."/>
            <person name="Que T.C."/>
            <person name="Du C.H."/>
            <person name="Zhou Y.H."/>
            <person name="Cheng J.X."/>
            <person name="Dai P.F."/>
            <person name="Guo W.B."/>
            <person name="Han X.H."/>
            <person name="Huang E.J."/>
            <person name="Li L.F."/>
            <person name="Wei W."/>
            <person name="Gao Y.C."/>
            <person name="Liu J.Z."/>
            <person name="Shao H.Z."/>
            <person name="Wang X."/>
            <person name="Wang C.C."/>
            <person name="Yang T.C."/>
            <person name="Huo Q.B."/>
            <person name="Li W."/>
            <person name="Chen H.Y."/>
            <person name="Chen S.E."/>
            <person name="Zhou L.G."/>
            <person name="Ni X.B."/>
            <person name="Tian J.H."/>
            <person name="Sheng Y."/>
            <person name="Liu T."/>
            <person name="Pan Y.S."/>
            <person name="Xia L.Y."/>
            <person name="Li J."/>
            <person name="Zhao F."/>
            <person name="Cao W.C."/>
        </authorList>
    </citation>
    <scope>NUCLEOTIDE SEQUENCE</scope>
    <source>
        <strain evidence="2">Rmic-2018</strain>
    </source>
</reference>
<gene>
    <name evidence="2" type="ORF">HPB51_009122</name>
</gene>
<dbReference type="Proteomes" id="UP000821866">
    <property type="component" value="Chromosome 1"/>
</dbReference>
<dbReference type="Pfam" id="PF14688">
    <property type="entry name" value="DUF4461"/>
    <property type="match status" value="1"/>
</dbReference>
<sequence>MTSLLATNGQVDGRPAYNLERFLRENIHTARERSAASGPVREEVFRLSKETVAELSLQDLRWECDWGSGHYRGSLESFRRLCQQHPDVAASIRGRTLHSRQNNGRLARRPHRAEHRGRAPQLAVAAAFAGPLRRLREAGTARRARPIGDAYAGFVSSTASLSRQ</sequence>
<evidence type="ECO:0000313" key="3">
    <source>
        <dbReference type="Proteomes" id="UP000821866"/>
    </source>
</evidence>
<dbReference type="AlphaFoldDB" id="A0A9J6EZH8"/>
<accession>A0A9J6EZH8</accession>
<dbReference type="VEuPathDB" id="VectorBase:LOC119163785"/>
<reference evidence="2" key="2">
    <citation type="submission" date="2021-09" db="EMBL/GenBank/DDBJ databases">
        <authorList>
            <person name="Jia N."/>
            <person name="Wang J."/>
            <person name="Shi W."/>
            <person name="Du L."/>
            <person name="Sun Y."/>
            <person name="Zhan W."/>
            <person name="Jiang J."/>
            <person name="Wang Q."/>
            <person name="Zhang B."/>
            <person name="Ji P."/>
            <person name="Sakyi L.B."/>
            <person name="Cui X."/>
            <person name="Yuan T."/>
            <person name="Jiang B."/>
            <person name="Yang W."/>
            <person name="Lam T.T.-Y."/>
            <person name="Chang Q."/>
            <person name="Ding S."/>
            <person name="Wang X."/>
            <person name="Zhu J."/>
            <person name="Ruan X."/>
            <person name="Zhao L."/>
            <person name="Wei J."/>
            <person name="Que T."/>
            <person name="Du C."/>
            <person name="Cheng J."/>
            <person name="Dai P."/>
            <person name="Han X."/>
            <person name="Huang E."/>
            <person name="Gao Y."/>
            <person name="Liu J."/>
            <person name="Shao H."/>
            <person name="Ye R."/>
            <person name="Li L."/>
            <person name="Wei W."/>
            <person name="Wang X."/>
            <person name="Wang C."/>
            <person name="Huo Q."/>
            <person name="Li W."/>
            <person name="Guo W."/>
            <person name="Chen H."/>
            <person name="Chen S."/>
            <person name="Zhou L."/>
            <person name="Zhou L."/>
            <person name="Ni X."/>
            <person name="Tian J."/>
            <person name="Zhou Y."/>
            <person name="Sheng Y."/>
            <person name="Liu T."/>
            <person name="Pan Y."/>
            <person name="Xia L."/>
            <person name="Li J."/>
            <person name="Zhao F."/>
            <person name="Cao W."/>
        </authorList>
    </citation>
    <scope>NUCLEOTIDE SEQUENCE</scope>
    <source>
        <strain evidence="2">Rmic-2018</strain>
        <tissue evidence="2">Larvae</tissue>
    </source>
</reference>
<dbReference type="InterPro" id="IPR027989">
    <property type="entry name" value="DUF4461"/>
</dbReference>
<organism evidence="2 3">
    <name type="scientific">Rhipicephalus microplus</name>
    <name type="common">Cattle tick</name>
    <name type="synonym">Boophilus microplus</name>
    <dbReference type="NCBI Taxonomy" id="6941"/>
    <lineage>
        <taxon>Eukaryota</taxon>
        <taxon>Metazoa</taxon>
        <taxon>Ecdysozoa</taxon>
        <taxon>Arthropoda</taxon>
        <taxon>Chelicerata</taxon>
        <taxon>Arachnida</taxon>
        <taxon>Acari</taxon>
        <taxon>Parasitiformes</taxon>
        <taxon>Ixodida</taxon>
        <taxon>Ixodoidea</taxon>
        <taxon>Ixodidae</taxon>
        <taxon>Rhipicephalinae</taxon>
        <taxon>Rhipicephalus</taxon>
        <taxon>Boophilus</taxon>
    </lineage>
</organism>
<comment type="caution">
    <text evidence="2">The sequence shown here is derived from an EMBL/GenBank/DDBJ whole genome shotgun (WGS) entry which is preliminary data.</text>
</comment>
<feature type="domain" description="DUF4461" evidence="1">
    <location>
        <begin position="18"/>
        <end position="104"/>
    </location>
</feature>